<feature type="disulfide bond" evidence="8">
    <location>
        <begin position="85"/>
        <end position="99"/>
    </location>
</feature>
<dbReference type="InterPro" id="IPR018371">
    <property type="entry name" value="Chitin-binding_1_CS"/>
</dbReference>
<sequence length="793" mass="86777">MVPVLLSHTVIPGTWCALIAAQYGITEADIENFNKNTYKWKGCAGLQANAVICVSSGTPPPIPVNPNLQCGPESPGNKTCPLNVCCSAYGFCGLTSEFCQAAPNGDPCHSNCGTPTPSTCGGSQLKRKVGYYAGWGARRSCQPFKPENLNLEGWTGVIFAFATISQSNEITLASADEQLLRDTVDLKNRWPNLEVTIAVGGWAFSMEDPTKTLFTQMISTRANRAKFITSVQSFLSKYSLDGIDIDMEYPAAMERQGPAEGDGSMVPIHFTMITELSYGITDTPNLTAFFSEIKTALGSKVVSVAAPAGYWFLRGFEINKIVKDVTYINMMSYDFHGPWDLAVQGEDGTAKPHTSSKDIMDAIVLYTRAGVDFNKVNLGLAWYGRTYAVGGCRGTGCLMSGGGKPGPCTGESSIKSQTEIWNEIKDAGITPTYDSNTHTYWYNKDGDFITYDDTNSWNHKTDMAGRYCFGGTFVWSLDQGTPSDPPPPEPEFQVGCIHTVPSQEFLGHCLKMVNDIFDTNQLSSRRYNLNGTDKCETTATALRPFGCYQNCCLYLGLGEYKNVQIRAKEVKEAALSILSTCHGAGLSRHGAQRRVLPLAALVPLIISKWTLIAYLGFAEVIIGALATVLAAIFKDWNDDDDRGEFVLKTVKEGREKYPEFNIIVAHSDHTPSFEEPCYHRHVEFDRPFPHGTYGYEIYLARRGNFTLKGDGGYMNWAWSGYITEDPDNKKQLAVHAPGAGYGYAAPVQGKYVENGQTKSIELAVSIGSPDGCATSFEVNIGPPKPVIRCQDID</sequence>
<feature type="non-terminal residue" evidence="15">
    <location>
        <position position="793"/>
    </location>
</feature>
<comment type="caution">
    <text evidence="15">The sequence shown here is derived from an EMBL/GenBank/DDBJ whole genome shotgun (WGS) entry which is preliminary data.</text>
</comment>
<dbReference type="InterPro" id="IPR036779">
    <property type="entry name" value="LysM_dom_sf"/>
</dbReference>
<evidence type="ECO:0008006" key="17">
    <source>
        <dbReference type="Google" id="ProtNLM"/>
    </source>
</evidence>
<dbReference type="InterPro" id="IPR001579">
    <property type="entry name" value="Glyco_hydro_18_chit_AS"/>
</dbReference>
<dbReference type="PROSITE" id="PS51910">
    <property type="entry name" value="GH18_2"/>
    <property type="match status" value="1"/>
</dbReference>
<dbReference type="Gene3D" id="3.20.20.80">
    <property type="entry name" value="Glycosidases"/>
    <property type="match status" value="1"/>
</dbReference>
<feature type="domain" description="GH18" evidence="14">
    <location>
        <begin position="126"/>
        <end position="508"/>
    </location>
</feature>
<comment type="catalytic activity">
    <reaction evidence="1">
        <text>Random endo-hydrolysis of N-acetyl-beta-D-glucosaminide (1-&gt;4)-beta-linkages in chitin and chitodextrins.</text>
        <dbReference type="EC" id="3.2.1.14"/>
    </reaction>
</comment>
<dbReference type="GO" id="GO:0006032">
    <property type="term" value="P:chitin catabolic process"/>
    <property type="evidence" value="ECO:0007669"/>
    <property type="project" value="UniProtKB-KW"/>
</dbReference>
<evidence type="ECO:0000256" key="11">
    <source>
        <dbReference type="SAM" id="SignalP"/>
    </source>
</evidence>
<evidence type="ECO:0000256" key="4">
    <source>
        <dbReference type="ARBA" id="ARBA00023024"/>
    </source>
</evidence>
<feature type="domain" description="LysM" evidence="13">
    <location>
        <begin position="6"/>
        <end position="54"/>
    </location>
</feature>
<dbReference type="Pfam" id="PF00187">
    <property type="entry name" value="Chitin_bind_1"/>
    <property type="match status" value="1"/>
</dbReference>
<dbReference type="GO" id="GO:0008061">
    <property type="term" value="F:chitin binding"/>
    <property type="evidence" value="ECO:0007669"/>
    <property type="project" value="UniProtKB-UniRule"/>
</dbReference>
<keyword evidence="3 9" id="KW-0378">Hydrolase</keyword>
<evidence type="ECO:0000313" key="16">
    <source>
        <dbReference type="Proteomes" id="UP001140091"/>
    </source>
</evidence>
<dbReference type="SUPFAM" id="SSF54556">
    <property type="entry name" value="Chitinase insertion domain"/>
    <property type="match status" value="1"/>
</dbReference>
<dbReference type="InterPro" id="IPR001223">
    <property type="entry name" value="Glyco_hydro18_cat"/>
</dbReference>
<evidence type="ECO:0000256" key="7">
    <source>
        <dbReference type="ARBA" id="ARBA00023326"/>
    </source>
</evidence>
<dbReference type="InterPro" id="IPR001002">
    <property type="entry name" value="Chitin-bd_1"/>
</dbReference>
<name>A0A9W8MLV8_9AGAR</name>
<feature type="chain" id="PRO_5040805685" description="Chitinase" evidence="11">
    <location>
        <begin position="17"/>
        <end position="793"/>
    </location>
</feature>
<evidence type="ECO:0000259" key="13">
    <source>
        <dbReference type="PROSITE" id="PS51782"/>
    </source>
</evidence>
<dbReference type="PANTHER" id="PTHR47700">
    <property type="entry name" value="V CHITINASE, PUTATIVE (AFU_ORTHOLOGUE AFUA_6G13720)-RELATED"/>
    <property type="match status" value="1"/>
</dbReference>
<keyword evidence="11" id="KW-0732">Signal</keyword>
<dbReference type="InterPro" id="IPR017853">
    <property type="entry name" value="GH"/>
</dbReference>
<dbReference type="PROSITE" id="PS50941">
    <property type="entry name" value="CHIT_BIND_I_2"/>
    <property type="match status" value="1"/>
</dbReference>
<keyword evidence="10" id="KW-0472">Membrane</keyword>
<evidence type="ECO:0000259" key="14">
    <source>
        <dbReference type="PROSITE" id="PS51910"/>
    </source>
</evidence>
<dbReference type="CDD" id="cd00035">
    <property type="entry name" value="ChtBD1"/>
    <property type="match status" value="1"/>
</dbReference>
<dbReference type="PANTHER" id="PTHR47700:SF2">
    <property type="entry name" value="CHITINASE"/>
    <property type="match status" value="1"/>
</dbReference>
<dbReference type="SMART" id="SM00270">
    <property type="entry name" value="ChtBD1"/>
    <property type="match status" value="1"/>
</dbReference>
<reference evidence="15" key="1">
    <citation type="submission" date="2022-06" db="EMBL/GenBank/DDBJ databases">
        <title>Genome Sequence of Candolleomyces eurysporus.</title>
        <authorList>
            <person name="Buettner E."/>
        </authorList>
    </citation>
    <scope>NUCLEOTIDE SEQUENCE</scope>
    <source>
        <strain evidence="15">VTCC 930004</strain>
    </source>
</reference>
<evidence type="ECO:0000256" key="6">
    <source>
        <dbReference type="ARBA" id="ARBA00023295"/>
    </source>
</evidence>
<dbReference type="Gene3D" id="3.10.350.10">
    <property type="entry name" value="LysM domain"/>
    <property type="match status" value="1"/>
</dbReference>
<keyword evidence="16" id="KW-1185">Reference proteome</keyword>
<dbReference type="SUPFAM" id="SSF57016">
    <property type="entry name" value="Plant lectins/antimicrobial peptides"/>
    <property type="match status" value="1"/>
</dbReference>
<dbReference type="Proteomes" id="UP001140091">
    <property type="component" value="Unassembled WGS sequence"/>
</dbReference>
<feature type="disulfide bond" evidence="8">
    <location>
        <begin position="108"/>
        <end position="112"/>
    </location>
</feature>
<evidence type="ECO:0000256" key="9">
    <source>
        <dbReference type="RuleBase" id="RU000489"/>
    </source>
</evidence>
<dbReference type="PROSITE" id="PS51782">
    <property type="entry name" value="LYSM"/>
    <property type="match status" value="1"/>
</dbReference>
<keyword evidence="4" id="KW-0146">Chitin degradation</keyword>
<evidence type="ECO:0000256" key="8">
    <source>
        <dbReference type="PROSITE-ProRule" id="PRU00261"/>
    </source>
</evidence>
<dbReference type="OrthoDB" id="73875at2759"/>
<dbReference type="InterPro" id="IPR053214">
    <property type="entry name" value="LysM12-like"/>
</dbReference>
<comment type="caution">
    <text evidence="8">Lacks conserved residue(s) required for the propagation of feature annotation.</text>
</comment>
<dbReference type="SUPFAM" id="SSF51445">
    <property type="entry name" value="(Trans)glycosidases"/>
    <property type="match status" value="1"/>
</dbReference>
<dbReference type="AlphaFoldDB" id="A0A9W8MLV8"/>
<keyword evidence="10" id="KW-1133">Transmembrane helix</keyword>
<dbReference type="Pfam" id="PF00704">
    <property type="entry name" value="Glyco_hydro_18"/>
    <property type="match status" value="1"/>
</dbReference>
<evidence type="ECO:0000259" key="12">
    <source>
        <dbReference type="PROSITE" id="PS50941"/>
    </source>
</evidence>
<protein>
    <recommendedName>
        <fullName evidence="17">Chitinase</fullName>
    </recommendedName>
</protein>
<keyword evidence="8" id="KW-1015">Disulfide bond</keyword>
<evidence type="ECO:0000256" key="2">
    <source>
        <dbReference type="ARBA" id="ARBA00022669"/>
    </source>
</evidence>
<dbReference type="InterPro" id="IPR018392">
    <property type="entry name" value="LysM"/>
</dbReference>
<feature type="transmembrane region" description="Helical" evidence="10">
    <location>
        <begin position="611"/>
        <end position="633"/>
    </location>
</feature>
<dbReference type="EMBL" id="JANBPK010000502">
    <property type="protein sequence ID" value="KAJ2935481.1"/>
    <property type="molecule type" value="Genomic_DNA"/>
</dbReference>
<feature type="signal peptide" evidence="11">
    <location>
        <begin position="1"/>
        <end position="16"/>
    </location>
</feature>
<evidence type="ECO:0000256" key="3">
    <source>
        <dbReference type="ARBA" id="ARBA00022801"/>
    </source>
</evidence>
<dbReference type="PROSITE" id="PS01095">
    <property type="entry name" value="GH18_1"/>
    <property type="match status" value="1"/>
</dbReference>
<dbReference type="SMART" id="SM00636">
    <property type="entry name" value="Glyco_18"/>
    <property type="match status" value="1"/>
</dbReference>
<dbReference type="CDD" id="cd00118">
    <property type="entry name" value="LysM"/>
    <property type="match status" value="1"/>
</dbReference>
<dbReference type="PROSITE" id="PS00026">
    <property type="entry name" value="CHIT_BIND_I_1"/>
    <property type="match status" value="1"/>
</dbReference>
<dbReference type="Gene3D" id="3.30.60.10">
    <property type="entry name" value="Endochitinase-like"/>
    <property type="match status" value="1"/>
</dbReference>
<gene>
    <name evidence="15" type="ORF">H1R20_g1616</name>
</gene>
<feature type="disulfide bond" evidence="8">
    <location>
        <begin position="80"/>
        <end position="92"/>
    </location>
</feature>
<feature type="domain" description="Chitin-binding type-1" evidence="12">
    <location>
        <begin position="67"/>
        <end position="114"/>
    </location>
</feature>
<evidence type="ECO:0000256" key="1">
    <source>
        <dbReference type="ARBA" id="ARBA00000822"/>
    </source>
</evidence>
<keyword evidence="7" id="KW-0624">Polysaccharide degradation</keyword>
<dbReference type="GO" id="GO:0000272">
    <property type="term" value="P:polysaccharide catabolic process"/>
    <property type="evidence" value="ECO:0007669"/>
    <property type="project" value="UniProtKB-KW"/>
</dbReference>
<dbReference type="InterPro" id="IPR036861">
    <property type="entry name" value="Endochitinase-like_sf"/>
</dbReference>
<evidence type="ECO:0000313" key="15">
    <source>
        <dbReference type="EMBL" id="KAJ2935481.1"/>
    </source>
</evidence>
<dbReference type="GO" id="GO:0008843">
    <property type="term" value="F:endochitinase activity"/>
    <property type="evidence" value="ECO:0007669"/>
    <property type="project" value="UniProtKB-EC"/>
</dbReference>
<dbReference type="Gene3D" id="3.10.50.10">
    <property type="match status" value="1"/>
</dbReference>
<keyword evidence="5" id="KW-0119">Carbohydrate metabolism</keyword>
<organism evidence="15 16">
    <name type="scientific">Candolleomyces eurysporus</name>
    <dbReference type="NCBI Taxonomy" id="2828524"/>
    <lineage>
        <taxon>Eukaryota</taxon>
        <taxon>Fungi</taxon>
        <taxon>Dikarya</taxon>
        <taxon>Basidiomycota</taxon>
        <taxon>Agaricomycotina</taxon>
        <taxon>Agaricomycetes</taxon>
        <taxon>Agaricomycetidae</taxon>
        <taxon>Agaricales</taxon>
        <taxon>Agaricineae</taxon>
        <taxon>Psathyrellaceae</taxon>
        <taxon>Candolleomyces</taxon>
    </lineage>
</organism>
<keyword evidence="2 8" id="KW-0147">Chitin-binding</keyword>
<accession>A0A9W8MLV8</accession>
<evidence type="ECO:0000256" key="5">
    <source>
        <dbReference type="ARBA" id="ARBA00023277"/>
    </source>
</evidence>
<evidence type="ECO:0000256" key="10">
    <source>
        <dbReference type="SAM" id="Phobius"/>
    </source>
</evidence>
<keyword evidence="10" id="KW-0812">Transmembrane</keyword>
<dbReference type="InterPro" id="IPR029070">
    <property type="entry name" value="Chitinase_insertion_sf"/>
</dbReference>
<proteinExistence type="predicted"/>
<dbReference type="InterPro" id="IPR011583">
    <property type="entry name" value="Chitinase_II/V-like_cat"/>
</dbReference>
<keyword evidence="6 9" id="KW-0326">Glycosidase</keyword>